<name>A0ABV2AII7_9EUKA</name>
<feature type="domain" description="Lipin N-terminal" evidence="1">
    <location>
        <begin position="11"/>
        <end position="111"/>
    </location>
</feature>
<evidence type="ECO:0000259" key="1">
    <source>
        <dbReference type="Pfam" id="PF04571"/>
    </source>
</evidence>
<accession>A0ABV2AII7</accession>
<dbReference type="EMBL" id="JBDODL010000254">
    <property type="protein sequence ID" value="MES1919314.1"/>
    <property type="molecule type" value="Genomic_DNA"/>
</dbReference>
<gene>
    <name evidence="3" type="primary">LPIN3</name>
    <name evidence="3" type="ORF">MHBO_001168</name>
</gene>
<comment type="caution">
    <text evidence="3">The sequence shown here is derived from an EMBL/GenBank/DDBJ whole genome shotgun (WGS) entry which is preliminary data.</text>
</comment>
<evidence type="ECO:0000313" key="3">
    <source>
        <dbReference type="EMBL" id="MES1919314.1"/>
    </source>
</evidence>
<dbReference type="InterPro" id="IPR007651">
    <property type="entry name" value="Lipin_N"/>
</dbReference>
<feature type="domain" description="Lipin middle" evidence="2">
    <location>
        <begin position="171"/>
        <end position="243"/>
    </location>
</feature>
<dbReference type="Pfam" id="PF04571">
    <property type="entry name" value="Lipin_N"/>
    <property type="match status" value="1"/>
</dbReference>
<dbReference type="EC" id="3.1.3.4" evidence="3"/>
<protein>
    <submittedName>
        <fullName evidence="3">Lipin-3</fullName>
        <ecNumber evidence="3">3.1.3.4</ecNumber>
    </submittedName>
</protein>
<keyword evidence="3" id="KW-0378">Hydrolase</keyword>
<dbReference type="Pfam" id="PF16876">
    <property type="entry name" value="Lipin_mid"/>
    <property type="match status" value="1"/>
</dbReference>
<dbReference type="GO" id="GO:0008195">
    <property type="term" value="F:phosphatidate phosphatase activity"/>
    <property type="evidence" value="ECO:0007669"/>
    <property type="project" value="UniProtKB-EC"/>
</dbReference>
<dbReference type="InterPro" id="IPR026058">
    <property type="entry name" value="LIPIN"/>
</dbReference>
<dbReference type="PANTHER" id="PTHR12181:SF12">
    <property type="entry name" value="PHOSPHATIDATE PHOSPHATASE"/>
    <property type="match status" value="1"/>
</dbReference>
<evidence type="ECO:0000313" key="4">
    <source>
        <dbReference type="Proteomes" id="UP001439008"/>
    </source>
</evidence>
<reference evidence="3 4" key="1">
    <citation type="journal article" date="2024" name="BMC Biol.">
        <title>Comparative genomics of Ascetosporea gives new insight into the evolutionary basis for animal parasitism in Rhizaria.</title>
        <authorList>
            <person name="Hiltunen Thoren M."/>
            <person name="Onut-Brannstrom I."/>
            <person name="Alfjorden A."/>
            <person name="Peckova H."/>
            <person name="Swords F."/>
            <person name="Hooper C."/>
            <person name="Holzer A.S."/>
            <person name="Bass D."/>
            <person name="Burki F."/>
        </authorList>
    </citation>
    <scope>NUCLEOTIDE SEQUENCE [LARGE SCALE GENOMIC DNA]</scope>
    <source>
        <strain evidence="3">20-A016</strain>
    </source>
</reference>
<dbReference type="PANTHER" id="PTHR12181">
    <property type="entry name" value="LIPIN"/>
    <property type="match status" value="1"/>
</dbReference>
<dbReference type="InterPro" id="IPR031703">
    <property type="entry name" value="Lipin_mid"/>
</dbReference>
<dbReference type="Proteomes" id="UP001439008">
    <property type="component" value="Unassembled WGS sequence"/>
</dbReference>
<organism evidence="3 4">
    <name type="scientific">Bonamia ostreae</name>
    <dbReference type="NCBI Taxonomy" id="126728"/>
    <lineage>
        <taxon>Eukaryota</taxon>
        <taxon>Sar</taxon>
        <taxon>Rhizaria</taxon>
        <taxon>Endomyxa</taxon>
        <taxon>Ascetosporea</taxon>
        <taxon>Haplosporida</taxon>
        <taxon>Bonamia</taxon>
    </lineage>
</organism>
<proteinExistence type="predicted"/>
<evidence type="ECO:0000259" key="2">
    <source>
        <dbReference type="Pfam" id="PF16876"/>
    </source>
</evidence>
<keyword evidence="4" id="KW-1185">Reference proteome</keyword>
<sequence length="279" mass="31975">MTNMFSNAVWTVGKAVRNMASSVLDWNTSTFSGAVDIIVVRHRTENGFIYKCTPFHVKFGILQVLKSSERVVNIEINGQPSPLKMKLSKNGFAYFADEEDWYCESVEEDVVSENSESSGKTKENKENNLRRVKSLTDIVKIKREKDYPKSIEHANKYSNQIEDRLQISKLQLSLCGEDLNLGENRRLPISECKLLFEKSKIKIDDFLENPKIVFNEKLAVLFGNQVYPGSAFVPFVIGAMTFGSDKFGFLFASFTNYVDRLYINRLKYFFANNVLMFVL</sequence>